<reference evidence="8" key="2">
    <citation type="submission" date="2025-09" db="UniProtKB">
        <authorList>
            <consortium name="Ensembl"/>
        </authorList>
    </citation>
    <scope>IDENTIFICATION</scope>
</reference>
<feature type="domain" description="Major facilitator superfamily (MFS) profile" evidence="7">
    <location>
        <begin position="21"/>
        <end position="478"/>
    </location>
</feature>
<keyword evidence="3 6" id="KW-1133">Transmembrane helix</keyword>
<dbReference type="SUPFAM" id="SSF103473">
    <property type="entry name" value="MFS general substrate transporter"/>
    <property type="match status" value="1"/>
</dbReference>
<feature type="compositionally biased region" description="Basic and acidic residues" evidence="5">
    <location>
        <begin position="637"/>
        <end position="652"/>
    </location>
</feature>
<dbReference type="Ensembl" id="ENSLLET00000002176.1">
    <property type="protein sequence ID" value="ENSLLEP00000002086.1"/>
    <property type="gene ID" value="ENSLLEG00000001346.1"/>
</dbReference>
<dbReference type="AlphaFoldDB" id="A0A8C5LU12"/>
<evidence type="ECO:0000256" key="5">
    <source>
        <dbReference type="SAM" id="MobiDB-lite"/>
    </source>
</evidence>
<evidence type="ECO:0000256" key="2">
    <source>
        <dbReference type="ARBA" id="ARBA00022692"/>
    </source>
</evidence>
<dbReference type="OrthoDB" id="5296287at2759"/>
<sequence length="671" mass="73408">MDVEDALHVVGEMGFYQAYLCFLLAFLLSLYVATEAVLITVLGAVPPFHWDNSSVSAVGGHNNVEFPGDDAIRNDSEERQLQFDGNFTSIASEWLLVGPSAYKVSAASSVYFGGVLIGVISFGQLSDQFGRKRLYVTGLALDILFASLNALSPSFSLFLVTRFAVGLMNGGMSLVAFVLLNECIGAKYWAIAGSLSNLCFAVGIVQFALIGYLIRSWRHLALLVNVQGAGVWLLSLFIPESPRWLYAQGRLPEAQDVLLFVGRRNFRKVASLTLTTRQKEHAPRASIITIFRHAALRRRTLTMMCAWFVCSLVYYGLTLSVGDLGGNLYFNLALSGLAEVPAYPLCMYLINHKRCGRRKSLAGFLGVGGLSCLVVMFLPEKKGSGIFSFLNSQGLSLVGKLSISASFNIVYIYTSELYPTSVRNLGMGICSMFSRFGGIVAPFIPNLRYIQRSLPFIVFGIAGLLSGILSLLLPETLNCPLPETLSDLQVCSYRRLGEEEEVSLGLLSERMEDPEVKASSSEEEEELSLNKETRPLSAGRVFPLPSVHPTKGSSDQLTPSLGGTAEISYRLFSFARYTDPSFPGGGPDPPRAPTEGEMSRGSCLRTSHPGCRLHQNRHSTVASPTWIYASRAQLVPPKDKEKDKEKDKDKAKGKSSPRQHQRGTSGHPSTR</sequence>
<evidence type="ECO:0000259" key="7">
    <source>
        <dbReference type="PROSITE" id="PS50850"/>
    </source>
</evidence>
<evidence type="ECO:0000256" key="3">
    <source>
        <dbReference type="ARBA" id="ARBA00022989"/>
    </source>
</evidence>
<dbReference type="Pfam" id="PF00083">
    <property type="entry name" value="Sugar_tr"/>
    <property type="match status" value="1"/>
</dbReference>
<dbReference type="GO" id="GO:0022857">
    <property type="term" value="F:transmembrane transporter activity"/>
    <property type="evidence" value="ECO:0007669"/>
    <property type="project" value="InterPro"/>
</dbReference>
<dbReference type="PROSITE" id="PS50850">
    <property type="entry name" value="MFS"/>
    <property type="match status" value="1"/>
</dbReference>
<feature type="transmembrane region" description="Helical" evidence="6">
    <location>
        <begin position="220"/>
        <end position="238"/>
    </location>
</feature>
<keyword evidence="4 6" id="KW-0472">Membrane</keyword>
<dbReference type="PANTHER" id="PTHR24064">
    <property type="entry name" value="SOLUTE CARRIER FAMILY 22 MEMBER"/>
    <property type="match status" value="1"/>
</dbReference>
<evidence type="ECO:0000256" key="4">
    <source>
        <dbReference type="ARBA" id="ARBA00023136"/>
    </source>
</evidence>
<keyword evidence="2 6" id="KW-0812">Transmembrane</keyword>
<feature type="transmembrane region" description="Helical" evidence="6">
    <location>
        <begin position="20"/>
        <end position="45"/>
    </location>
</feature>
<feature type="transmembrane region" description="Helical" evidence="6">
    <location>
        <begin position="456"/>
        <end position="473"/>
    </location>
</feature>
<keyword evidence="9" id="KW-1185">Reference proteome</keyword>
<feature type="transmembrane region" description="Helical" evidence="6">
    <location>
        <begin position="301"/>
        <end position="322"/>
    </location>
</feature>
<protein>
    <submittedName>
        <fullName evidence="8">Solute carrier family 22 member 15</fullName>
    </submittedName>
</protein>
<gene>
    <name evidence="8" type="primary">SLC22A15</name>
</gene>
<feature type="transmembrane region" description="Helical" evidence="6">
    <location>
        <begin position="425"/>
        <end position="444"/>
    </location>
</feature>
<dbReference type="GO" id="GO:0016020">
    <property type="term" value="C:membrane"/>
    <property type="evidence" value="ECO:0007669"/>
    <property type="project" value="UniProtKB-SubCell"/>
</dbReference>
<dbReference type="InterPro" id="IPR036259">
    <property type="entry name" value="MFS_trans_sf"/>
</dbReference>
<reference evidence="8" key="1">
    <citation type="submission" date="2025-08" db="UniProtKB">
        <authorList>
            <consortium name="Ensembl"/>
        </authorList>
    </citation>
    <scope>IDENTIFICATION</scope>
</reference>
<feature type="transmembrane region" description="Helical" evidence="6">
    <location>
        <begin position="328"/>
        <end position="349"/>
    </location>
</feature>
<evidence type="ECO:0000256" key="6">
    <source>
        <dbReference type="SAM" id="Phobius"/>
    </source>
</evidence>
<evidence type="ECO:0000313" key="9">
    <source>
        <dbReference type="Proteomes" id="UP000694569"/>
    </source>
</evidence>
<comment type="subcellular location">
    <subcellularLocation>
        <location evidence="1">Membrane</location>
        <topology evidence="1">Multi-pass membrane protein</topology>
    </subcellularLocation>
</comment>
<feature type="transmembrane region" description="Helical" evidence="6">
    <location>
        <begin position="157"/>
        <end position="181"/>
    </location>
</feature>
<feature type="transmembrane region" description="Helical" evidence="6">
    <location>
        <begin position="104"/>
        <end position="122"/>
    </location>
</feature>
<organism evidence="8 9">
    <name type="scientific">Leptobrachium leishanense</name>
    <name type="common">Leishan spiny toad</name>
    <dbReference type="NCBI Taxonomy" id="445787"/>
    <lineage>
        <taxon>Eukaryota</taxon>
        <taxon>Metazoa</taxon>
        <taxon>Chordata</taxon>
        <taxon>Craniata</taxon>
        <taxon>Vertebrata</taxon>
        <taxon>Euteleostomi</taxon>
        <taxon>Amphibia</taxon>
        <taxon>Batrachia</taxon>
        <taxon>Anura</taxon>
        <taxon>Pelobatoidea</taxon>
        <taxon>Megophryidae</taxon>
        <taxon>Leptobrachium</taxon>
    </lineage>
</organism>
<dbReference type="Proteomes" id="UP000694569">
    <property type="component" value="Unplaced"/>
</dbReference>
<feature type="region of interest" description="Disordered" evidence="5">
    <location>
        <begin position="580"/>
        <end position="671"/>
    </location>
</feature>
<name>A0A8C5LU12_9ANUR</name>
<dbReference type="GeneTree" id="ENSGT00940000160364"/>
<dbReference type="Gene3D" id="1.20.1250.20">
    <property type="entry name" value="MFS general substrate transporter like domains"/>
    <property type="match status" value="1"/>
</dbReference>
<proteinExistence type="predicted"/>
<feature type="transmembrane region" description="Helical" evidence="6">
    <location>
        <begin position="361"/>
        <end position="379"/>
    </location>
</feature>
<feature type="compositionally biased region" description="Polar residues" evidence="5">
    <location>
        <begin position="551"/>
        <end position="561"/>
    </location>
</feature>
<feature type="compositionally biased region" description="Polar residues" evidence="5">
    <location>
        <begin position="662"/>
        <end position="671"/>
    </location>
</feature>
<feature type="transmembrane region" description="Helical" evidence="6">
    <location>
        <begin position="134"/>
        <end position="151"/>
    </location>
</feature>
<evidence type="ECO:0000256" key="1">
    <source>
        <dbReference type="ARBA" id="ARBA00004141"/>
    </source>
</evidence>
<dbReference type="InterPro" id="IPR005828">
    <property type="entry name" value="MFS_sugar_transport-like"/>
</dbReference>
<evidence type="ECO:0000313" key="8">
    <source>
        <dbReference type="Ensembl" id="ENSLLEP00000002086.1"/>
    </source>
</evidence>
<accession>A0A8C5LU12</accession>
<dbReference type="InterPro" id="IPR020846">
    <property type="entry name" value="MFS_dom"/>
</dbReference>
<feature type="transmembrane region" description="Helical" evidence="6">
    <location>
        <begin position="188"/>
        <end position="214"/>
    </location>
</feature>
<feature type="region of interest" description="Disordered" evidence="5">
    <location>
        <begin position="510"/>
        <end position="561"/>
    </location>
</feature>